<dbReference type="PROSITE" id="PS51841">
    <property type="entry name" value="LTD"/>
    <property type="match status" value="2"/>
</dbReference>
<reference evidence="3" key="1">
    <citation type="submission" date="2021-07" db="EMBL/GenBank/DDBJ databases">
        <title>Neiella marina sp. nov., isolated from the intestinal content of sea cucumber Apostichopus japonicus.</title>
        <authorList>
            <person name="Bai X."/>
        </authorList>
    </citation>
    <scope>NUCLEOTIDE SEQUENCE</scope>
    <source>
        <strain evidence="3">126</strain>
    </source>
</reference>
<dbReference type="EMBL" id="JAHZSS010000002">
    <property type="protein sequence ID" value="MBW8189891.1"/>
    <property type="molecule type" value="Genomic_DNA"/>
</dbReference>
<keyword evidence="3" id="KW-0808">Transferase</keyword>
<feature type="compositionally biased region" description="Polar residues" evidence="1">
    <location>
        <begin position="167"/>
        <end position="183"/>
    </location>
</feature>
<feature type="domain" description="LTD" evidence="2">
    <location>
        <begin position="314"/>
        <end position="429"/>
    </location>
</feature>
<dbReference type="SUPFAM" id="SSF74853">
    <property type="entry name" value="Lamin A/C globular tail domain"/>
    <property type="match status" value="2"/>
</dbReference>
<dbReference type="InterPro" id="IPR036415">
    <property type="entry name" value="Lamin_tail_dom_sf"/>
</dbReference>
<dbReference type="InterPro" id="IPR001322">
    <property type="entry name" value="Lamin_tail_dom"/>
</dbReference>
<feature type="domain" description="LTD" evidence="2">
    <location>
        <begin position="34"/>
        <end position="147"/>
    </location>
</feature>
<dbReference type="PROSITE" id="PS51257">
    <property type="entry name" value="PROKAR_LIPOPROTEIN"/>
    <property type="match status" value="1"/>
</dbReference>
<dbReference type="Gene3D" id="2.60.40.1260">
    <property type="entry name" value="Lamin Tail domain"/>
    <property type="match status" value="1"/>
</dbReference>
<dbReference type="PANTHER" id="PTHR40050">
    <property type="entry name" value="INNER SPORE COAT PROTEIN H"/>
    <property type="match status" value="1"/>
</dbReference>
<sequence length="853" mass="93468">MRKETKEFVVIFFSWLALLSCGGSGSSDTDYSEEPSDDTPETSVSIVVNEVVADPADGGNDWIEIYAVEGPIDLSDYSLVDDNADRDPQSLPDVILATGEFIVIEAIDEDDVDSVDGYYVTFKLGSDDAVSLLDSNGDTVSELDWDDGDAPEGYSYGLTTDGGDNADTLTPTPGAANEQTSDPVSTIPDDLLTNHDAPVRLNEVVAKDADGGEDWFELYVVAGPVDLSDYSITDETDTLVDLPDVTLTTGQYYRIYATDEALSEVDTVAFKLGASDSLRLYQGDDLVDELSWSKGDALIGASFGRYPDGSDATFTLAPTLEATNIKASLDGLMISEVVANADDSGDDWFELINLSSANIDLSDYQVIDDSEDDEPSDLPAITLAPGDYVVIYATDSEISADSVPFKLGNSDSLSLLLDDETVDYLAWDASDVVEGFSYGLVSTDSSDANLLYPTWEAANEQATAFDPSVVRSIYIDIDDDDWDDILDNPEDEEYHPADLSFDGISLEDVAIRTKGNSSLSAVARSTSDRYSFKIDINEYVDGQKFFGLKKFVLNNSYNDPSYMREAIAYDLLREMGVDAPEYSYVNLYINDELFGFYLMVEVIDGEFVEKHFDNENGDLYKPDGTGSDLVWIDDDISSYSEINLQSNEDSSDQGAFIDFVSDLDNADLATTDVDSVLRYLAVSVSLSNLDSYQGSLAHNYYIYESDGVFSFLPWDLNESFGTFSMGCGNEDIRELYIDEPTSGDLEDRPLIAHIVANDSYLAQYHSYLWELIDGPLADSDFASRVDLLADLIREHVENDPSGFYGADAFELNLTSTSYGFYGLTSFMSYRIDNMTEQLQGTAPSSGNGNGYCD</sequence>
<dbReference type="RefSeq" id="WP_220102572.1">
    <property type="nucleotide sequence ID" value="NZ_JAHZSS010000002.1"/>
</dbReference>
<dbReference type="Proteomes" id="UP001166251">
    <property type="component" value="Unassembled WGS sequence"/>
</dbReference>
<accession>A0ABS7EC31</accession>
<keyword evidence="3" id="KW-0418">Kinase</keyword>
<evidence type="ECO:0000313" key="3">
    <source>
        <dbReference type="EMBL" id="MBW8189891.1"/>
    </source>
</evidence>
<name>A0ABS7EC31_9GAMM</name>
<dbReference type="PANTHER" id="PTHR40050:SF1">
    <property type="entry name" value="INNER SPORE COAT PROTEIN H"/>
    <property type="match status" value="1"/>
</dbReference>
<organism evidence="3 4">
    <name type="scientific">Neiella holothuriorum</name>
    <dbReference type="NCBI Taxonomy" id="2870530"/>
    <lineage>
        <taxon>Bacteria</taxon>
        <taxon>Pseudomonadati</taxon>
        <taxon>Pseudomonadota</taxon>
        <taxon>Gammaproteobacteria</taxon>
        <taxon>Alteromonadales</taxon>
        <taxon>Echinimonadaceae</taxon>
        <taxon>Neiella</taxon>
    </lineage>
</organism>
<gene>
    <name evidence="3" type="ORF">K0504_02490</name>
</gene>
<comment type="caution">
    <text evidence="3">The sequence shown here is derived from an EMBL/GenBank/DDBJ whole genome shotgun (WGS) entry which is preliminary data.</text>
</comment>
<dbReference type="InterPro" id="IPR014867">
    <property type="entry name" value="Spore_coat_CotH_CotH2/3/7"/>
</dbReference>
<dbReference type="GO" id="GO:0016301">
    <property type="term" value="F:kinase activity"/>
    <property type="evidence" value="ECO:0007669"/>
    <property type="project" value="UniProtKB-KW"/>
</dbReference>
<feature type="region of interest" description="Disordered" evidence="1">
    <location>
        <begin position="160"/>
        <end position="183"/>
    </location>
</feature>
<evidence type="ECO:0000313" key="4">
    <source>
        <dbReference type="Proteomes" id="UP001166251"/>
    </source>
</evidence>
<evidence type="ECO:0000259" key="2">
    <source>
        <dbReference type="PROSITE" id="PS51841"/>
    </source>
</evidence>
<evidence type="ECO:0000256" key="1">
    <source>
        <dbReference type="SAM" id="MobiDB-lite"/>
    </source>
</evidence>
<dbReference type="Pfam" id="PF00932">
    <property type="entry name" value="LTD"/>
    <property type="match status" value="2"/>
</dbReference>
<dbReference type="Pfam" id="PF08757">
    <property type="entry name" value="CotH"/>
    <property type="match status" value="1"/>
</dbReference>
<proteinExistence type="predicted"/>
<keyword evidence="4" id="KW-1185">Reference proteome</keyword>
<protein>
    <submittedName>
        <fullName evidence="3">CotH kinase family protein</fullName>
    </submittedName>
</protein>